<sequence>MQVTLQLHNDGEWQDAYKLQIELPEQGASSPVKFEVLHGYAVNYIGERNSRSFSSNYEVNPMDIASFKRWPAVLDDVLPTGYARQKWLEILGLQQASPAEQAISLLTQAAISPIGNIRVKESVERAQAETHPELETMKFSQRDVVERDHDFLDYARARGALSGGATGAGGAAPKLLLRRTDNQQVWIDTLQCDIQTDAHYLVKFPRGKESIHADILRAEAAYYRILDEWLKINTIDTTQMLLIEGARQPSLWLPRFDRVHNKSSIHRYGLESVYSLLNKEAGTFLRHEDVLAKLCGVINSQDSESIVIDYLKRDLLNLILGNTDNHGRNIAVLKTATSTTLAPVFDFAPMKADPEQIIRTTTWSNQFERAGQVDWLQLCDALQSYGDPERFKHELTELAEKLTKLTDALEHYQVPKSIIDFPALALSYTNEKLKRWGLL</sequence>
<dbReference type="EMBL" id="PIPZ01000001">
    <property type="protein sequence ID" value="RUO61710.1"/>
    <property type="molecule type" value="Genomic_DNA"/>
</dbReference>
<dbReference type="PANTHER" id="PTHR37419:SF8">
    <property type="entry name" value="TOXIN YJJJ"/>
    <property type="match status" value="1"/>
</dbReference>
<evidence type="ECO:0000313" key="6">
    <source>
        <dbReference type="Proteomes" id="UP000288127"/>
    </source>
</evidence>
<dbReference type="PANTHER" id="PTHR37419">
    <property type="entry name" value="SERINE/THREONINE-PROTEIN KINASE TOXIN HIPA"/>
    <property type="match status" value="1"/>
</dbReference>
<evidence type="ECO:0000259" key="4">
    <source>
        <dbReference type="Pfam" id="PF07804"/>
    </source>
</evidence>
<evidence type="ECO:0000256" key="2">
    <source>
        <dbReference type="ARBA" id="ARBA00022679"/>
    </source>
</evidence>
<evidence type="ECO:0000256" key="3">
    <source>
        <dbReference type="ARBA" id="ARBA00022777"/>
    </source>
</evidence>
<dbReference type="InterPro" id="IPR012893">
    <property type="entry name" value="HipA-like_C"/>
</dbReference>
<evidence type="ECO:0000256" key="1">
    <source>
        <dbReference type="ARBA" id="ARBA00010164"/>
    </source>
</evidence>
<keyword evidence="3" id="KW-0418">Kinase</keyword>
<organism evidence="5 6">
    <name type="scientific">Pseudidiomarina marina</name>
    <dbReference type="NCBI Taxonomy" id="502366"/>
    <lineage>
        <taxon>Bacteria</taxon>
        <taxon>Pseudomonadati</taxon>
        <taxon>Pseudomonadota</taxon>
        <taxon>Gammaproteobacteria</taxon>
        <taxon>Alteromonadales</taxon>
        <taxon>Idiomarinaceae</taxon>
        <taxon>Pseudidiomarina</taxon>
    </lineage>
</organism>
<evidence type="ECO:0000313" key="5">
    <source>
        <dbReference type="EMBL" id="RUO61710.1"/>
    </source>
</evidence>
<name>A0A432YL90_9GAMM</name>
<comment type="similarity">
    <text evidence="1">Belongs to the HipA Ser/Thr kinase family.</text>
</comment>
<dbReference type="PIRSF" id="PIRSF028135">
    <property type="entry name" value="UCP028135_HipA-like"/>
    <property type="match status" value="1"/>
</dbReference>
<reference evidence="6" key="1">
    <citation type="journal article" date="2018" name="Front. Microbiol.">
        <title>Genome-Based Analysis Reveals the Taxonomy and Diversity of the Family Idiomarinaceae.</title>
        <authorList>
            <person name="Liu Y."/>
            <person name="Lai Q."/>
            <person name="Shao Z."/>
        </authorList>
    </citation>
    <scope>NUCLEOTIDE SEQUENCE [LARGE SCALE GENOMIC DNA]</scope>
    <source>
        <strain evidence="6">PIM1</strain>
    </source>
</reference>
<dbReference type="GO" id="GO:0005829">
    <property type="term" value="C:cytosol"/>
    <property type="evidence" value="ECO:0007669"/>
    <property type="project" value="TreeGrafter"/>
</dbReference>
<comment type="caution">
    <text evidence="5">The sequence shown here is derived from an EMBL/GenBank/DDBJ whole genome shotgun (WGS) entry which is preliminary data.</text>
</comment>
<protein>
    <recommendedName>
        <fullName evidence="4">HipA-like C-terminal domain-containing protein</fullName>
    </recommendedName>
</protein>
<dbReference type="Pfam" id="PF07804">
    <property type="entry name" value="HipA_C"/>
    <property type="match status" value="1"/>
</dbReference>
<keyword evidence="2" id="KW-0808">Transferase</keyword>
<dbReference type="Proteomes" id="UP000288127">
    <property type="component" value="Unassembled WGS sequence"/>
</dbReference>
<feature type="domain" description="HipA-like C-terminal" evidence="4">
    <location>
        <begin position="167"/>
        <end position="402"/>
    </location>
</feature>
<keyword evidence="6" id="KW-1185">Reference proteome</keyword>
<proteinExistence type="inferred from homology"/>
<dbReference type="InterPro" id="IPR052028">
    <property type="entry name" value="HipA_Ser/Thr_kinase"/>
</dbReference>
<accession>A0A432YL90</accession>
<dbReference type="AlphaFoldDB" id="A0A432YL90"/>
<gene>
    <name evidence="5" type="ORF">CWI76_05605</name>
</gene>
<dbReference type="InterPro" id="IPR016869">
    <property type="entry name" value="UCP028135_HipA-like"/>
</dbReference>
<dbReference type="GO" id="GO:0004674">
    <property type="term" value="F:protein serine/threonine kinase activity"/>
    <property type="evidence" value="ECO:0007669"/>
    <property type="project" value="TreeGrafter"/>
</dbReference>